<dbReference type="PROSITE" id="PS51257">
    <property type="entry name" value="PROKAR_LIPOPROTEIN"/>
    <property type="match status" value="1"/>
</dbReference>
<evidence type="ECO:0000313" key="2">
    <source>
        <dbReference type="EMBL" id="MPM01510.1"/>
    </source>
</evidence>
<dbReference type="EMBL" id="VSSQ01000800">
    <property type="protein sequence ID" value="MPM01510.1"/>
    <property type="molecule type" value="Genomic_DNA"/>
</dbReference>
<keyword evidence="1" id="KW-0175">Coiled coil</keyword>
<feature type="coiled-coil region" evidence="1">
    <location>
        <begin position="93"/>
        <end position="120"/>
    </location>
</feature>
<accession>A0A644WCI8</accession>
<evidence type="ECO:0000256" key="1">
    <source>
        <dbReference type="SAM" id="Coils"/>
    </source>
</evidence>
<protein>
    <submittedName>
        <fullName evidence="2">Uncharacterized protein</fullName>
    </submittedName>
</protein>
<sequence>MKHVFYLLIAVFMVSCGSNSSTSNYEKTITDNLLKGSDTKENLNFKIIEISETGNVTVADSIAYLTDEFQKNNQPNISKIELAKKMSEDLLAREKNQAKIDKYNADIARMSNTIDSLKNLTLDNLNGYDSKNPNDVLAVIVRCKYSIAPGGTAVEETFDFYLSPDGSKCYGKTRAK</sequence>
<reference evidence="2" key="1">
    <citation type="submission" date="2019-08" db="EMBL/GenBank/DDBJ databases">
        <authorList>
            <person name="Kucharzyk K."/>
            <person name="Murdoch R.W."/>
            <person name="Higgins S."/>
            <person name="Loffler F."/>
        </authorList>
    </citation>
    <scope>NUCLEOTIDE SEQUENCE</scope>
</reference>
<gene>
    <name evidence="2" type="ORF">SDC9_47750</name>
</gene>
<dbReference type="AlphaFoldDB" id="A0A644WCI8"/>
<organism evidence="2">
    <name type="scientific">bioreactor metagenome</name>
    <dbReference type="NCBI Taxonomy" id="1076179"/>
    <lineage>
        <taxon>unclassified sequences</taxon>
        <taxon>metagenomes</taxon>
        <taxon>ecological metagenomes</taxon>
    </lineage>
</organism>
<comment type="caution">
    <text evidence="2">The sequence shown here is derived from an EMBL/GenBank/DDBJ whole genome shotgun (WGS) entry which is preliminary data.</text>
</comment>
<name>A0A644WCI8_9ZZZZ</name>
<proteinExistence type="predicted"/>